<feature type="compositionally biased region" description="Basic and acidic residues" evidence="1">
    <location>
        <begin position="271"/>
        <end position="284"/>
    </location>
</feature>
<evidence type="ECO:0000313" key="2">
    <source>
        <dbReference type="EMBL" id="XIA19700.1"/>
    </source>
</evidence>
<reference evidence="2" key="1">
    <citation type="submission" date="2024-10" db="EMBL/GenBank/DDBJ databases">
        <authorList>
            <person name="Lesea H.P."/>
            <person name="Kuehl J.V."/>
            <person name="Chandonia J.-M."/>
        </authorList>
    </citation>
    <scope>NUCLEOTIDE SEQUENCE</scope>
    <source>
        <strain evidence="2">FW102-FHT14D07</strain>
    </source>
</reference>
<sequence length="302" mass="31525">MSTPLPPNDPATPDEKLPGEAEVAALYRHLPRREPGPELDAAVLHAAAHALGVDRAPLHVERRKNPRESGDWVHPKPLSAIKARAIPSVDPAARARRRPMPHWLVALGSAASLVLVAGLAWHMRSTSPASPLPTETAAPAQAVTLPTAGQAADRAAAAAAPSPRTQAAQAARRRSMAAGKQAIAPAVVAERMAPPPPVTPMAKASLQPQMAAAPPALPPPPLPAMLQAPAPAAPPAPPADTVAKEAAPATAGVITPAEELARIEQLFAQGEQHEARQRLLDFHHAHPQWPLPPELQAKLPKP</sequence>
<name>A0AB74UT61_9GAMM</name>
<feature type="compositionally biased region" description="Low complexity" evidence="1">
    <location>
        <begin position="147"/>
        <end position="170"/>
    </location>
</feature>
<dbReference type="RefSeq" id="WP_395118781.1">
    <property type="nucleotide sequence ID" value="NZ_CP170721.1"/>
</dbReference>
<evidence type="ECO:0000256" key="1">
    <source>
        <dbReference type="SAM" id="MobiDB-lite"/>
    </source>
</evidence>
<dbReference type="EMBL" id="CP170721">
    <property type="protein sequence ID" value="XIA19700.1"/>
    <property type="molecule type" value="Genomic_DNA"/>
</dbReference>
<organism evidence="2">
    <name type="scientific">Rhodanobacter sp. FW102-FHT14D07</name>
    <dbReference type="NCBI Taxonomy" id="3351462"/>
    <lineage>
        <taxon>Bacteria</taxon>
        <taxon>Pseudomonadati</taxon>
        <taxon>Pseudomonadota</taxon>
        <taxon>Gammaproteobacteria</taxon>
        <taxon>Lysobacterales</taxon>
        <taxon>Rhodanobacteraceae</taxon>
        <taxon>Rhodanobacter</taxon>
    </lineage>
</organism>
<evidence type="ECO:0008006" key="3">
    <source>
        <dbReference type="Google" id="ProtNLM"/>
    </source>
</evidence>
<feature type="region of interest" description="Disordered" evidence="1">
    <location>
        <begin position="147"/>
        <end position="177"/>
    </location>
</feature>
<gene>
    <name evidence="2" type="ORF">ACFYG5_06085</name>
</gene>
<dbReference type="AlphaFoldDB" id="A0AB74UT61"/>
<proteinExistence type="predicted"/>
<feature type="region of interest" description="Disordered" evidence="1">
    <location>
        <begin position="270"/>
        <end position="302"/>
    </location>
</feature>
<protein>
    <recommendedName>
        <fullName evidence="3">Anti-sigma factor</fullName>
    </recommendedName>
</protein>
<accession>A0AB74UT61</accession>